<feature type="transmembrane region" description="Helical" evidence="1">
    <location>
        <begin position="112"/>
        <end position="133"/>
    </location>
</feature>
<dbReference type="Proteomes" id="UP000363661">
    <property type="component" value="Unassembled WGS sequence"/>
</dbReference>
<accession>A0A564UJE7</accession>
<evidence type="ECO:0000313" key="2">
    <source>
        <dbReference type="EMBL" id="VUX19694.1"/>
    </source>
</evidence>
<name>A0A564UJE7_9FIRM</name>
<gene>
    <name evidence="2" type="ORF">RTSSTS7063_02563</name>
</gene>
<dbReference type="EMBL" id="CABHNA010000088">
    <property type="protein sequence ID" value="VUX19694.1"/>
    <property type="molecule type" value="Genomic_DNA"/>
</dbReference>
<dbReference type="AlphaFoldDB" id="A0A564UJE7"/>
<keyword evidence="3" id="KW-1185">Reference proteome</keyword>
<feature type="transmembrane region" description="Helical" evidence="1">
    <location>
        <begin position="335"/>
        <end position="355"/>
    </location>
</feature>
<evidence type="ECO:0008006" key="4">
    <source>
        <dbReference type="Google" id="ProtNLM"/>
    </source>
</evidence>
<feature type="transmembrane region" description="Helical" evidence="1">
    <location>
        <begin position="303"/>
        <end position="323"/>
    </location>
</feature>
<keyword evidence="1" id="KW-0472">Membrane</keyword>
<feature type="transmembrane region" description="Helical" evidence="1">
    <location>
        <begin position="193"/>
        <end position="213"/>
    </location>
</feature>
<feature type="transmembrane region" description="Helical" evidence="1">
    <location>
        <begin position="225"/>
        <end position="245"/>
    </location>
</feature>
<proteinExistence type="predicted"/>
<evidence type="ECO:0000313" key="3">
    <source>
        <dbReference type="Proteomes" id="UP000363661"/>
    </source>
</evidence>
<keyword evidence="1" id="KW-0812">Transmembrane</keyword>
<feature type="transmembrane region" description="Helical" evidence="1">
    <location>
        <begin position="12"/>
        <end position="30"/>
    </location>
</feature>
<evidence type="ECO:0000256" key="1">
    <source>
        <dbReference type="SAM" id="Phobius"/>
    </source>
</evidence>
<feature type="transmembrane region" description="Helical" evidence="1">
    <location>
        <begin position="154"/>
        <end position="173"/>
    </location>
</feature>
<feature type="transmembrane region" description="Helical" evidence="1">
    <location>
        <begin position="42"/>
        <end position="60"/>
    </location>
</feature>
<protein>
    <recommendedName>
        <fullName evidence="4">Lipid A core-O-antigen ligase and related enzymes</fullName>
    </recommendedName>
</protein>
<reference evidence="2 3" key="1">
    <citation type="submission" date="2019-07" db="EMBL/GenBank/DDBJ databases">
        <authorList>
            <person name="Hibberd C M."/>
            <person name="Gehrig L. J."/>
            <person name="Chang H.-W."/>
            <person name="Venkatesh S."/>
        </authorList>
    </citation>
    <scope>NUCLEOTIDE SEQUENCE [LARGE SCALE GENOMIC DNA]</scope>
    <source>
        <strain evidence="2">Ruminococcus_torques_SSTS_Bg7063</strain>
    </source>
</reference>
<keyword evidence="1" id="KW-1133">Transmembrane helix</keyword>
<sequence length="387" mass="44856">MKKVVKFSKKSVKYTLAIVNWLIYSIVVGGTTVPVNATFSNIWYFFSILLFIYIIFVSYYRNVNYKTIVLFAVVMGVICIVTYTSQYIPLLAWGLMIFAVRDIECDFIVSVYFKTFIVLGILIPLMAVTGLISNTVMDTVDKTGKRYAYGFTHPNVLGVVLLVIVICWCYLHWKSIKLYHIAIINLISYGMMQITDSSSSFICIAFISVIALLERWFDKKSKLNMWYFGIIVLLIFCPTISYYFMVKYTPSNPFMVAIDLFTTGRIRTMNAFFVKYGVKMLGSPIIFDTEKRSLLLFALDNSYGYILIRFGIIVSLFYFMGLFKVIKCAIQIRDTRIIICVLTFLVYGLFENYFFKPQFNFTLLFIFANYYGNSNKLHVKKREISKS</sequence>
<feature type="transmembrane region" description="Helical" evidence="1">
    <location>
        <begin position="67"/>
        <end position="100"/>
    </location>
</feature>
<organism evidence="2 3">
    <name type="scientific">[Ruminococcus] torques</name>
    <dbReference type="NCBI Taxonomy" id="33039"/>
    <lineage>
        <taxon>Bacteria</taxon>
        <taxon>Bacillati</taxon>
        <taxon>Bacillota</taxon>
        <taxon>Clostridia</taxon>
        <taxon>Lachnospirales</taxon>
        <taxon>Lachnospiraceae</taxon>
        <taxon>Mediterraneibacter</taxon>
    </lineage>
</organism>